<dbReference type="Proteomes" id="UP000885863">
    <property type="component" value="Unassembled WGS sequence"/>
</dbReference>
<name>A0A7C1BB01_9EURY</name>
<comment type="caution">
    <text evidence="2">The sequence shown here is derived from an EMBL/GenBank/DDBJ whole genome shotgun (WGS) entry which is preliminary data.</text>
</comment>
<dbReference type="EMBL" id="DQZR01000258">
    <property type="protein sequence ID" value="HDM36822.1"/>
    <property type="molecule type" value="Genomic_DNA"/>
</dbReference>
<gene>
    <name evidence="2" type="ORF">ENG09_06230</name>
</gene>
<dbReference type="InterPro" id="IPR010001">
    <property type="entry name" value="BofA"/>
</dbReference>
<protein>
    <submittedName>
        <fullName evidence="2">Transcriptional regulator</fullName>
    </submittedName>
</protein>
<organism evidence="2">
    <name type="scientific">Candidatus Syntropharchaeum butanivorans</name>
    <dbReference type="NCBI Taxonomy" id="1839936"/>
    <lineage>
        <taxon>Archaea</taxon>
        <taxon>Methanobacteriati</taxon>
        <taxon>Methanobacteriota</taxon>
        <taxon>Stenosarchaea group</taxon>
        <taxon>Methanomicrobia</taxon>
        <taxon>Methanosarcinales</taxon>
        <taxon>ANME-2 cluster</taxon>
        <taxon>Candidatus Syntropharchaeum</taxon>
    </lineage>
</organism>
<keyword evidence="1" id="KW-1133">Transmembrane helix</keyword>
<accession>A0A7C1BB01</accession>
<proteinExistence type="predicted"/>
<evidence type="ECO:0000313" key="2">
    <source>
        <dbReference type="EMBL" id="HDM36822.1"/>
    </source>
</evidence>
<keyword evidence="1" id="KW-0472">Membrane</keyword>
<dbReference type="AlphaFoldDB" id="A0A7C1BB01"/>
<feature type="transmembrane region" description="Helical" evidence="1">
    <location>
        <begin position="6"/>
        <end position="23"/>
    </location>
</feature>
<reference evidence="2" key="1">
    <citation type="journal article" date="2020" name="mSystems">
        <title>Genome- and Community-Level Interaction Insights into Carbon Utilization and Element Cycling Functions of Hydrothermarchaeota in Hydrothermal Sediment.</title>
        <authorList>
            <person name="Zhou Z."/>
            <person name="Liu Y."/>
            <person name="Xu W."/>
            <person name="Pan J."/>
            <person name="Luo Z.H."/>
            <person name="Li M."/>
        </authorList>
    </citation>
    <scope>NUCLEOTIDE SEQUENCE [LARGE SCALE GENOMIC DNA]</scope>
    <source>
        <strain evidence="2">HyVt-185</strain>
    </source>
</reference>
<evidence type="ECO:0000256" key="1">
    <source>
        <dbReference type="SAM" id="Phobius"/>
    </source>
</evidence>
<dbReference type="Pfam" id="PF07441">
    <property type="entry name" value="BofA"/>
    <property type="match status" value="1"/>
</dbReference>
<keyword evidence="1" id="KW-0812">Transmembrane</keyword>
<feature type="transmembrane region" description="Helical" evidence="1">
    <location>
        <begin position="30"/>
        <end position="49"/>
    </location>
</feature>
<feature type="transmembrane region" description="Helical" evidence="1">
    <location>
        <begin position="55"/>
        <end position="79"/>
    </location>
</feature>
<sequence length="82" mass="9197">MILWELFLIFVLILLVIAIYHIFKAIKHLVVNSILGLLVIFAANFLFGLNIAYTWIVILICAIGGLVGAIIVILLHLLFGFF</sequence>